<name>A0A1A8XVK6_9RHOO</name>
<gene>
    <name evidence="6" type="ORF">PROAA_290054</name>
</gene>
<proteinExistence type="inferred from homology"/>
<reference evidence="6 7" key="1">
    <citation type="submission" date="2016-06" db="EMBL/GenBank/DDBJ databases">
        <authorList>
            <person name="Kjaerup R.B."/>
            <person name="Dalgaard T.S."/>
            <person name="Juul-Madsen H.R."/>
        </authorList>
    </citation>
    <scope>NUCLEOTIDE SEQUENCE [LARGE SCALE GENOMIC DNA]</scope>
    <source>
        <strain evidence="6">2</strain>
    </source>
</reference>
<evidence type="ECO:0000256" key="2">
    <source>
        <dbReference type="ARBA" id="ARBA00023015"/>
    </source>
</evidence>
<keyword evidence="7" id="KW-1185">Reference proteome</keyword>
<dbReference type="InterPro" id="IPR058163">
    <property type="entry name" value="LysR-type_TF_proteobact-type"/>
</dbReference>
<evidence type="ECO:0000256" key="4">
    <source>
        <dbReference type="ARBA" id="ARBA00023163"/>
    </source>
</evidence>
<dbReference type="Proteomes" id="UP000199600">
    <property type="component" value="Unassembled WGS sequence"/>
</dbReference>
<dbReference type="PANTHER" id="PTHR30537">
    <property type="entry name" value="HTH-TYPE TRANSCRIPTIONAL REGULATOR"/>
    <property type="match status" value="1"/>
</dbReference>
<evidence type="ECO:0000313" key="6">
    <source>
        <dbReference type="EMBL" id="SBT08771.1"/>
    </source>
</evidence>
<dbReference type="EMBL" id="FLQY01000212">
    <property type="protein sequence ID" value="SBT08771.1"/>
    <property type="molecule type" value="Genomic_DNA"/>
</dbReference>
<dbReference type="Pfam" id="PF00126">
    <property type="entry name" value="HTH_1"/>
    <property type="match status" value="1"/>
</dbReference>
<dbReference type="AlphaFoldDB" id="A0A1A8XVK6"/>
<dbReference type="Gene3D" id="3.40.190.10">
    <property type="entry name" value="Periplasmic binding protein-like II"/>
    <property type="match status" value="2"/>
</dbReference>
<dbReference type="GO" id="GO:0043565">
    <property type="term" value="F:sequence-specific DNA binding"/>
    <property type="evidence" value="ECO:0007669"/>
    <property type="project" value="TreeGrafter"/>
</dbReference>
<dbReference type="PANTHER" id="PTHR30537:SF26">
    <property type="entry name" value="GLYCINE CLEAVAGE SYSTEM TRANSCRIPTIONAL ACTIVATOR"/>
    <property type="match status" value="1"/>
</dbReference>
<dbReference type="InterPro" id="IPR036390">
    <property type="entry name" value="WH_DNA-bd_sf"/>
</dbReference>
<feature type="domain" description="HTH lysR-type" evidence="5">
    <location>
        <begin position="9"/>
        <end position="66"/>
    </location>
</feature>
<keyword evidence="2" id="KW-0805">Transcription regulation</keyword>
<keyword evidence="4" id="KW-0804">Transcription</keyword>
<evidence type="ECO:0000256" key="3">
    <source>
        <dbReference type="ARBA" id="ARBA00023125"/>
    </source>
</evidence>
<evidence type="ECO:0000256" key="1">
    <source>
        <dbReference type="ARBA" id="ARBA00009437"/>
    </source>
</evidence>
<sequence>MDSRLQRLPSLDPLKGFDAAARHLSFTKAAAELFLTQSAVSRQIQTLEEQLGVRLFRRETRRLVLTPEGELLHRVVIEILSRLTEVCAGLRAGRWRPRVTVSAAVGIAALWLVPRLSAFQEIEPDVGVRLSADNRIVDLDHEDIDLALRYVSPDNAPSGSVLLFEEEVFPVAAPELAARLPATLRPEDLAQVSLLAFEHGHQAPWLSWDPWLAGMGLANAPPKAVMQFNQYDQLIRAAEDGRGIALGRGPLVAQMMSEGKLQLIGGTRLRVAARGYYLVRTQPSARPEVERFATWLLGEAKQTERDAQA</sequence>
<dbReference type="CDD" id="cd08432">
    <property type="entry name" value="PBP2_GcdR_TrpI_HvrB_AmpR_like"/>
    <property type="match status" value="1"/>
</dbReference>
<dbReference type="SUPFAM" id="SSF46785">
    <property type="entry name" value="Winged helix' DNA-binding domain"/>
    <property type="match status" value="1"/>
</dbReference>
<dbReference type="PROSITE" id="PS50931">
    <property type="entry name" value="HTH_LYSR"/>
    <property type="match status" value="1"/>
</dbReference>
<dbReference type="Gene3D" id="1.10.10.10">
    <property type="entry name" value="Winged helix-like DNA-binding domain superfamily/Winged helix DNA-binding domain"/>
    <property type="match status" value="1"/>
</dbReference>
<dbReference type="InterPro" id="IPR036388">
    <property type="entry name" value="WH-like_DNA-bd_sf"/>
</dbReference>
<accession>A0A1A8XVK6</accession>
<comment type="similarity">
    <text evidence="1">Belongs to the LysR transcriptional regulatory family.</text>
</comment>
<dbReference type="InterPro" id="IPR005119">
    <property type="entry name" value="LysR_subst-bd"/>
</dbReference>
<dbReference type="Pfam" id="PF03466">
    <property type="entry name" value="LysR_substrate"/>
    <property type="match status" value="1"/>
</dbReference>
<protein>
    <submittedName>
        <fullName evidence="6">Transcriptional regulator</fullName>
    </submittedName>
</protein>
<keyword evidence="3" id="KW-0238">DNA-binding</keyword>
<evidence type="ECO:0000313" key="7">
    <source>
        <dbReference type="Proteomes" id="UP000199600"/>
    </source>
</evidence>
<dbReference type="GO" id="GO:0003700">
    <property type="term" value="F:DNA-binding transcription factor activity"/>
    <property type="evidence" value="ECO:0007669"/>
    <property type="project" value="InterPro"/>
</dbReference>
<organism evidence="6 7">
    <name type="scientific">Candidatus Propionivibrio aalborgensis</name>
    <dbReference type="NCBI Taxonomy" id="1860101"/>
    <lineage>
        <taxon>Bacteria</taxon>
        <taxon>Pseudomonadati</taxon>
        <taxon>Pseudomonadota</taxon>
        <taxon>Betaproteobacteria</taxon>
        <taxon>Rhodocyclales</taxon>
        <taxon>Rhodocyclaceae</taxon>
        <taxon>Propionivibrio</taxon>
    </lineage>
</organism>
<dbReference type="FunFam" id="1.10.10.10:FF:000038">
    <property type="entry name" value="Glycine cleavage system transcriptional activator"/>
    <property type="match status" value="1"/>
</dbReference>
<dbReference type="SUPFAM" id="SSF53850">
    <property type="entry name" value="Periplasmic binding protein-like II"/>
    <property type="match status" value="1"/>
</dbReference>
<dbReference type="PRINTS" id="PR00039">
    <property type="entry name" value="HTHLYSR"/>
</dbReference>
<dbReference type="InterPro" id="IPR000847">
    <property type="entry name" value="LysR_HTH_N"/>
</dbReference>
<dbReference type="RefSeq" id="WP_186411357.1">
    <property type="nucleotide sequence ID" value="NZ_FLQY01000212.1"/>
</dbReference>
<evidence type="ECO:0000259" key="5">
    <source>
        <dbReference type="PROSITE" id="PS50931"/>
    </source>
</evidence>
<dbReference type="GO" id="GO:0006351">
    <property type="term" value="P:DNA-templated transcription"/>
    <property type="evidence" value="ECO:0007669"/>
    <property type="project" value="TreeGrafter"/>
</dbReference>